<dbReference type="Pfam" id="PF00293">
    <property type="entry name" value="NUDIX"/>
    <property type="match status" value="1"/>
</dbReference>
<dbReference type="SUPFAM" id="SSF55811">
    <property type="entry name" value="Nudix"/>
    <property type="match status" value="1"/>
</dbReference>
<dbReference type="PANTHER" id="PTHR43736">
    <property type="entry name" value="ADP-RIBOSE PYROPHOSPHATASE"/>
    <property type="match status" value="1"/>
</dbReference>
<dbReference type="CDD" id="cd03674">
    <property type="entry name" value="NUDIX_Hydrolase"/>
    <property type="match status" value="1"/>
</dbReference>
<dbReference type="InterPro" id="IPR000086">
    <property type="entry name" value="NUDIX_hydrolase_dom"/>
</dbReference>
<proteinExistence type="inferred from homology"/>
<feature type="domain" description="Nudix hydrolase" evidence="2">
    <location>
        <begin position="41"/>
        <end position="181"/>
    </location>
</feature>
<dbReference type="Proteomes" id="UP000076021">
    <property type="component" value="Chromosome"/>
</dbReference>
<evidence type="ECO:0000256" key="1">
    <source>
        <dbReference type="ARBA" id="ARBA00005582"/>
    </source>
</evidence>
<keyword evidence="4" id="KW-1185">Reference proteome</keyword>
<accession>A0A143HBR1</accession>
<evidence type="ECO:0000259" key="2">
    <source>
        <dbReference type="PROSITE" id="PS51462"/>
    </source>
</evidence>
<dbReference type="PROSITE" id="PS51462">
    <property type="entry name" value="NUDIX"/>
    <property type="match status" value="1"/>
</dbReference>
<protein>
    <submittedName>
        <fullName evidence="3">NUDIX hydrolase</fullName>
    </submittedName>
</protein>
<reference evidence="3 4" key="1">
    <citation type="journal article" date="2016" name="Genome Announc.">
        <title>Whole-Genome Sequence of Rummeliibacillus stabekisii Strain PP9 Isolated from Antarctic Soil.</title>
        <authorList>
            <person name="da Mota F.F."/>
            <person name="Vollu R.E."/>
            <person name="Jurelevicius D."/>
            <person name="Seldin L."/>
        </authorList>
    </citation>
    <scope>NUCLEOTIDE SEQUENCE [LARGE SCALE GENOMIC DNA]</scope>
    <source>
        <strain evidence="3 4">PP9</strain>
    </source>
</reference>
<dbReference type="AlphaFoldDB" id="A0A143HBR1"/>
<organism evidence="3 4">
    <name type="scientific">Rummeliibacillus stabekisii</name>
    <dbReference type="NCBI Taxonomy" id="241244"/>
    <lineage>
        <taxon>Bacteria</taxon>
        <taxon>Bacillati</taxon>
        <taxon>Bacillota</taxon>
        <taxon>Bacilli</taxon>
        <taxon>Bacillales</taxon>
        <taxon>Caryophanaceae</taxon>
        <taxon>Rummeliibacillus</taxon>
    </lineage>
</organism>
<name>A0A143HBR1_9BACL</name>
<dbReference type="Gene3D" id="3.90.79.10">
    <property type="entry name" value="Nucleoside Triphosphate Pyrophosphohydrolase"/>
    <property type="match status" value="1"/>
</dbReference>
<evidence type="ECO:0000313" key="3">
    <source>
        <dbReference type="EMBL" id="AMW99142.1"/>
    </source>
</evidence>
<gene>
    <name evidence="3" type="ORF">ATY39_06515</name>
</gene>
<dbReference type="RefSeq" id="WP_066787512.1">
    <property type="nucleotide sequence ID" value="NZ_CP014806.1"/>
</dbReference>
<dbReference type="EMBL" id="CP014806">
    <property type="protein sequence ID" value="AMW99142.1"/>
    <property type="molecule type" value="Genomic_DNA"/>
</dbReference>
<dbReference type="GO" id="GO:0016787">
    <property type="term" value="F:hydrolase activity"/>
    <property type="evidence" value="ECO:0007669"/>
    <property type="project" value="UniProtKB-KW"/>
</dbReference>
<dbReference type="KEGG" id="rst:ATY39_06515"/>
<dbReference type="STRING" id="241244.ATY39_06515"/>
<sequence>MTIRNELMAYCPYNEQEKKDKELMLRYIDQFSDVLKRENEFAHFTASAWIVNKERTKVLMAFHNQYQSWAWMGGHADGNADLLHVALKETEEETGLKNIKPIMSDYYSIEILGVDGHMKKGKYVGTHVHLNVTFLIEADEGEGTTIAPDENSAIEWMSLDEAIERSSEPYMKQVYTKLNEKLRNVQD</sequence>
<dbReference type="InterPro" id="IPR015797">
    <property type="entry name" value="NUDIX_hydrolase-like_dom_sf"/>
</dbReference>
<dbReference type="OrthoDB" id="9787880at2"/>
<comment type="similarity">
    <text evidence="1">Belongs to the Nudix hydrolase family.</text>
</comment>
<evidence type="ECO:0000313" key="4">
    <source>
        <dbReference type="Proteomes" id="UP000076021"/>
    </source>
</evidence>
<reference evidence="4" key="2">
    <citation type="submission" date="2016-03" db="EMBL/GenBank/DDBJ databases">
        <authorList>
            <person name="Ploux O."/>
        </authorList>
    </citation>
    <scope>NUCLEOTIDE SEQUENCE [LARGE SCALE GENOMIC DNA]</scope>
    <source>
        <strain evidence="4">PP9</strain>
    </source>
</reference>
<dbReference type="PANTHER" id="PTHR43736:SF1">
    <property type="entry name" value="DIHYDRONEOPTERIN TRIPHOSPHATE DIPHOSPHATASE"/>
    <property type="match status" value="1"/>
</dbReference>
<keyword evidence="3" id="KW-0378">Hydrolase</keyword>